<dbReference type="PANTHER" id="PTHR11228">
    <property type="entry name" value="RADICAL SAM DOMAIN PROTEIN"/>
    <property type="match status" value="1"/>
</dbReference>
<dbReference type="CDD" id="cd01335">
    <property type="entry name" value="Radical_SAM"/>
    <property type="match status" value="1"/>
</dbReference>
<proteinExistence type="predicted"/>
<evidence type="ECO:0000256" key="1">
    <source>
        <dbReference type="ARBA" id="ARBA00022691"/>
    </source>
</evidence>
<dbReference type="PROSITE" id="PS51918">
    <property type="entry name" value="RADICAL_SAM"/>
    <property type="match status" value="1"/>
</dbReference>
<reference evidence="6 7" key="1">
    <citation type="submission" date="2023-07" db="EMBL/GenBank/DDBJ databases">
        <title>Genomic Encyclopedia of Type Strains, Phase IV (KMG-IV): sequencing the most valuable type-strain genomes for metagenomic binning, comparative biology and taxonomic classification.</title>
        <authorList>
            <person name="Goeker M."/>
        </authorList>
    </citation>
    <scope>NUCLEOTIDE SEQUENCE [LARGE SCALE GENOMIC DNA]</scope>
    <source>
        <strain evidence="6 7">DSM 23837</strain>
    </source>
</reference>
<keyword evidence="4" id="KW-0411">Iron-sulfur</keyword>
<name>A0ABT9WS36_9BACI</name>
<keyword evidence="3" id="KW-0408">Iron</keyword>
<dbReference type="Gene3D" id="3.20.20.70">
    <property type="entry name" value="Aldolase class I"/>
    <property type="match status" value="1"/>
</dbReference>
<evidence type="ECO:0000256" key="3">
    <source>
        <dbReference type="ARBA" id="ARBA00023004"/>
    </source>
</evidence>
<protein>
    <submittedName>
        <fullName evidence="6">Radical SAM protein with 4Fe4S-binding SPASM domain</fullName>
    </submittedName>
</protein>
<dbReference type="Pfam" id="PF04055">
    <property type="entry name" value="Radical_SAM"/>
    <property type="match status" value="1"/>
</dbReference>
<feature type="domain" description="Radical SAM core" evidence="5">
    <location>
        <begin position="80"/>
        <end position="303"/>
    </location>
</feature>
<dbReference type="Pfam" id="PF13186">
    <property type="entry name" value="SPASM"/>
    <property type="match status" value="1"/>
</dbReference>
<organism evidence="6 7">
    <name type="scientific">Bacillus chungangensis</name>
    <dbReference type="NCBI Taxonomy" id="587633"/>
    <lineage>
        <taxon>Bacteria</taxon>
        <taxon>Bacillati</taxon>
        <taxon>Bacillota</taxon>
        <taxon>Bacilli</taxon>
        <taxon>Bacillales</taxon>
        <taxon>Bacillaceae</taxon>
        <taxon>Bacillus</taxon>
    </lineage>
</organism>
<dbReference type="PANTHER" id="PTHR11228:SF7">
    <property type="entry name" value="PQQA PEPTIDE CYCLASE"/>
    <property type="match status" value="1"/>
</dbReference>
<dbReference type="SFLD" id="SFLDG01386">
    <property type="entry name" value="main_SPASM_domain-containing"/>
    <property type="match status" value="1"/>
</dbReference>
<dbReference type="InterPro" id="IPR058240">
    <property type="entry name" value="rSAM_sf"/>
</dbReference>
<dbReference type="SUPFAM" id="SSF102114">
    <property type="entry name" value="Radical SAM enzymes"/>
    <property type="match status" value="1"/>
</dbReference>
<evidence type="ECO:0000313" key="7">
    <source>
        <dbReference type="Proteomes" id="UP001223586"/>
    </source>
</evidence>
<sequence length="415" mass="47747">MSILDERKLKLHKRIRQFEIEGISMIGNLNNGAIIGLDDKGKNLINRINNNDFIHKDLLDHDEQQLLDHMIERNFFTEEETSLKAAYVHLTDRCNLHCVGCYSFVENRNARDVLSFESICFILDQLKSNGVEQVVFSGGEPFIRKDITEICKYAKEEAEIFNLHVITNGTLKYDKYVDAFSYIDGLSISIDGYNEETQFIRDKGIMPRIIKNIHFLKEKVPVTLIATIHKRNVQYVDEYLKFSKDLGVQLSFSIFTVDPNDKTFKDFIFDHKSLLEFSNKIIHLDKNVKVLDTPTGEIELTCRGNCEVGKEMVSIGADGTIYPCHMLHDASLEFGNIFDISLKEALQAPDNPFSKLDVDDINGCKNCEYKYICGGGCRGRSWLYHKSLQHRDSYCPFIKNFYQDTISKVKESINQ</sequence>
<dbReference type="Proteomes" id="UP001223586">
    <property type="component" value="Unassembled WGS sequence"/>
</dbReference>
<keyword evidence="1" id="KW-0949">S-adenosyl-L-methionine</keyword>
<gene>
    <name evidence="6" type="ORF">J2S08_001760</name>
</gene>
<evidence type="ECO:0000256" key="4">
    <source>
        <dbReference type="ARBA" id="ARBA00023014"/>
    </source>
</evidence>
<evidence type="ECO:0000259" key="5">
    <source>
        <dbReference type="PROSITE" id="PS51918"/>
    </source>
</evidence>
<dbReference type="SFLD" id="SFLDG01067">
    <property type="entry name" value="SPASM/twitch_domain_containing"/>
    <property type="match status" value="1"/>
</dbReference>
<keyword evidence="2" id="KW-0479">Metal-binding</keyword>
<evidence type="ECO:0000256" key="2">
    <source>
        <dbReference type="ARBA" id="ARBA00022723"/>
    </source>
</evidence>
<accession>A0ABT9WS36</accession>
<keyword evidence="7" id="KW-1185">Reference proteome</keyword>
<dbReference type="InterPro" id="IPR007197">
    <property type="entry name" value="rSAM"/>
</dbReference>
<dbReference type="EMBL" id="JAUSTT010000009">
    <property type="protein sequence ID" value="MDQ0175924.1"/>
    <property type="molecule type" value="Genomic_DNA"/>
</dbReference>
<dbReference type="InterPro" id="IPR050377">
    <property type="entry name" value="Radical_SAM_PqqE_MftC-like"/>
</dbReference>
<dbReference type="RefSeq" id="WP_307228654.1">
    <property type="nucleotide sequence ID" value="NZ_JAUSTT010000009.1"/>
</dbReference>
<dbReference type="SFLD" id="SFLDS00029">
    <property type="entry name" value="Radical_SAM"/>
    <property type="match status" value="1"/>
</dbReference>
<evidence type="ECO:0000313" key="6">
    <source>
        <dbReference type="EMBL" id="MDQ0175924.1"/>
    </source>
</evidence>
<dbReference type="InterPro" id="IPR023885">
    <property type="entry name" value="4Fe4S-binding_SPASM_dom"/>
</dbReference>
<dbReference type="NCBIfam" id="TIGR04085">
    <property type="entry name" value="rSAM_more_4Fe4S"/>
    <property type="match status" value="1"/>
</dbReference>
<dbReference type="InterPro" id="IPR013785">
    <property type="entry name" value="Aldolase_TIM"/>
</dbReference>
<comment type="caution">
    <text evidence="6">The sequence shown here is derived from an EMBL/GenBank/DDBJ whole genome shotgun (WGS) entry which is preliminary data.</text>
</comment>